<evidence type="ECO:0000256" key="1">
    <source>
        <dbReference type="ARBA" id="ARBA00001698"/>
    </source>
</evidence>
<evidence type="ECO:0000256" key="18">
    <source>
        <dbReference type="ARBA" id="ARBA00029893"/>
    </source>
</evidence>
<feature type="transmembrane region" description="Helical" evidence="24">
    <location>
        <begin position="42"/>
        <end position="63"/>
    </location>
</feature>
<evidence type="ECO:0000313" key="26">
    <source>
        <dbReference type="Proteomes" id="UP000654345"/>
    </source>
</evidence>
<evidence type="ECO:0000256" key="24">
    <source>
        <dbReference type="SAM" id="Phobius"/>
    </source>
</evidence>
<comment type="pathway">
    <text evidence="4">Lipid metabolism.</text>
</comment>
<evidence type="ECO:0000256" key="3">
    <source>
        <dbReference type="ARBA" id="ARBA00005119"/>
    </source>
</evidence>
<evidence type="ECO:0000256" key="2">
    <source>
        <dbReference type="ARBA" id="ARBA00004651"/>
    </source>
</evidence>
<organism evidence="25 26">
    <name type="scientific">Ktedonobacter robiniae</name>
    <dbReference type="NCBI Taxonomy" id="2778365"/>
    <lineage>
        <taxon>Bacteria</taxon>
        <taxon>Bacillati</taxon>
        <taxon>Chloroflexota</taxon>
        <taxon>Ktedonobacteria</taxon>
        <taxon>Ktedonobacterales</taxon>
        <taxon>Ktedonobacteraceae</taxon>
        <taxon>Ktedonobacter</taxon>
    </lineage>
</organism>
<reference evidence="25 26" key="1">
    <citation type="journal article" date="2021" name="Int. J. Syst. Evol. Microbiol.">
        <title>Reticulibacter mediterranei gen. nov., sp. nov., within the new family Reticulibacteraceae fam. nov., and Ktedonospora formicarum gen. nov., sp. nov., Ktedonobacter robiniae sp. nov., Dictyobacter formicarum sp. nov. and Dictyobacter arantiisoli sp. nov., belonging to the class Ktedonobacteria.</title>
        <authorList>
            <person name="Yabe S."/>
            <person name="Zheng Y."/>
            <person name="Wang C.M."/>
            <person name="Sakai Y."/>
            <person name="Abe K."/>
            <person name="Yokota A."/>
            <person name="Donadio S."/>
            <person name="Cavaletti L."/>
            <person name="Monciardini P."/>
        </authorList>
    </citation>
    <scope>NUCLEOTIDE SEQUENCE [LARGE SCALE GENOMIC DNA]</scope>
    <source>
        <strain evidence="25 26">SOSP1-30</strain>
    </source>
</reference>
<evidence type="ECO:0000256" key="22">
    <source>
        <dbReference type="ARBA" id="ARBA00032743"/>
    </source>
</evidence>
<evidence type="ECO:0000313" key="25">
    <source>
        <dbReference type="EMBL" id="GHO58729.1"/>
    </source>
</evidence>
<comment type="subcellular location">
    <subcellularLocation>
        <location evidence="2">Cell membrane</location>
        <topology evidence="2">Multi-pass membrane protein</topology>
    </subcellularLocation>
</comment>
<comment type="pathway">
    <text evidence="3">Phospholipid metabolism; CDP-diacylglycerol biosynthesis; CDP-diacylglycerol from sn-glycerol 3-phosphate: step 3/3.</text>
</comment>
<dbReference type="PANTHER" id="PTHR46382:SF1">
    <property type="entry name" value="PHOSPHATIDATE CYTIDYLYLTRANSFERASE"/>
    <property type="match status" value="1"/>
</dbReference>
<evidence type="ECO:0000256" key="6">
    <source>
        <dbReference type="ARBA" id="ARBA00012487"/>
    </source>
</evidence>
<evidence type="ECO:0000256" key="13">
    <source>
        <dbReference type="ARBA" id="ARBA00022989"/>
    </source>
</evidence>
<keyword evidence="13 24" id="KW-1133">Transmembrane helix</keyword>
<proteinExistence type="inferred from homology"/>
<gene>
    <name evidence="25" type="ORF">KSB_72040</name>
</gene>
<evidence type="ECO:0000256" key="5">
    <source>
        <dbReference type="ARBA" id="ARBA00010185"/>
    </source>
</evidence>
<evidence type="ECO:0000256" key="17">
    <source>
        <dbReference type="ARBA" id="ARBA00023264"/>
    </source>
</evidence>
<comment type="similarity">
    <text evidence="5">Belongs to the CDS family.</text>
</comment>
<protein>
    <recommendedName>
        <fullName evidence="7">Phosphatidate cytidylyltransferase</fullName>
        <ecNumber evidence="6">2.7.7.41</ecNumber>
    </recommendedName>
    <alternativeName>
        <fullName evidence="20">CDP-DAG synthase</fullName>
    </alternativeName>
    <alternativeName>
        <fullName evidence="22">CDP-DG synthase</fullName>
    </alternativeName>
    <alternativeName>
        <fullName evidence="18">CDP-diacylglycerol synthase</fullName>
    </alternativeName>
    <alternativeName>
        <fullName evidence="21">CDP-diglyceride pyrophosphorylase</fullName>
    </alternativeName>
    <alternativeName>
        <fullName evidence="23">CDP-diglyceride synthase</fullName>
    </alternativeName>
    <alternativeName>
        <fullName evidence="19">CTP:phosphatidate cytidylyltransferase</fullName>
    </alternativeName>
</protein>
<evidence type="ECO:0000256" key="10">
    <source>
        <dbReference type="ARBA" id="ARBA00022679"/>
    </source>
</evidence>
<evidence type="ECO:0000256" key="23">
    <source>
        <dbReference type="ARBA" id="ARBA00033406"/>
    </source>
</evidence>
<keyword evidence="11 24" id="KW-0812">Transmembrane</keyword>
<evidence type="ECO:0000256" key="8">
    <source>
        <dbReference type="ARBA" id="ARBA00022475"/>
    </source>
</evidence>
<dbReference type="EMBL" id="BNJG01000003">
    <property type="protein sequence ID" value="GHO58729.1"/>
    <property type="molecule type" value="Genomic_DNA"/>
</dbReference>
<comment type="catalytic activity">
    <reaction evidence="1">
        <text>a 1,2-diacyl-sn-glycero-3-phosphate + CTP + H(+) = a CDP-1,2-diacyl-sn-glycerol + diphosphate</text>
        <dbReference type="Rhea" id="RHEA:16229"/>
        <dbReference type="ChEBI" id="CHEBI:15378"/>
        <dbReference type="ChEBI" id="CHEBI:33019"/>
        <dbReference type="ChEBI" id="CHEBI:37563"/>
        <dbReference type="ChEBI" id="CHEBI:58332"/>
        <dbReference type="ChEBI" id="CHEBI:58608"/>
        <dbReference type="EC" id="2.7.7.41"/>
    </reaction>
</comment>
<evidence type="ECO:0000256" key="9">
    <source>
        <dbReference type="ARBA" id="ARBA00022516"/>
    </source>
</evidence>
<sequence length="175" mass="18857">MGLTLGLALYQGWPLSCMLHLRGATLPPWPLTADMWNYIPPGVWWLCLALLGAWSTDTGAFHIGKAFGIRVHPLLPRISPGKNIEGLIGGTIFATVTCLLIGSLLLHLPWYLCLLLGIILGPCSLAGDLSESLIKREAHAKDSGTIMPGHGGILDRCDSILFGVIIVYTFMLIIG</sequence>
<keyword evidence="8" id="KW-1003">Cell membrane</keyword>
<keyword evidence="16" id="KW-0594">Phospholipid biosynthesis</keyword>
<keyword evidence="12" id="KW-0548">Nucleotidyltransferase</keyword>
<evidence type="ECO:0000256" key="15">
    <source>
        <dbReference type="ARBA" id="ARBA00023136"/>
    </source>
</evidence>
<keyword evidence="14" id="KW-0443">Lipid metabolism</keyword>
<accession>A0ABQ3V0S1</accession>
<keyword evidence="26" id="KW-1185">Reference proteome</keyword>
<comment type="caution">
    <text evidence="25">The sequence shown here is derived from an EMBL/GenBank/DDBJ whole genome shotgun (WGS) entry which is preliminary data.</text>
</comment>
<dbReference type="EC" id="2.7.7.41" evidence="6"/>
<evidence type="ECO:0000256" key="11">
    <source>
        <dbReference type="ARBA" id="ARBA00022692"/>
    </source>
</evidence>
<dbReference type="Proteomes" id="UP000654345">
    <property type="component" value="Unassembled WGS sequence"/>
</dbReference>
<evidence type="ECO:0000256" key="14">
    <source>
        <dbReference type="ARBA" id="ARBA00023098"/>
    </source>
</evidence>
<keyword evidence="15 24" id="KW-0472">Membrane</keyword>
<keyword evidence="10" id="KW-0808">Transferase</keyword>
<evidence type="ECO:0000256" key="21">
    <source>
        <dbReference type="ARBA" id="ARBA00032396"/>
    </source>
</evidence>
<feature type="transmembrane region" description="Helical" evidence="24">
    <location>
        <begin position="84"/>
        <end position="102"/>
    </location>
</feature>
<dbReference type="Pfam" id="PF01148">
    <property type="entry name" value="CTP_transf_1"/>
    <property type="match status" value="1"/>
</dbReference>
<keyword evidence="9" id="KW-0444">Lipid biosynthesis</keyword>
<evidence type="ECO:0000256" key="16">
    <source>
        <dbReference type="ARBA" id="ARBA00023209"/>
    </source>
</evidence>
<dbReference type="PANTHER" id="PTHR46382">
    <property type="entry name" value="PHOSPHATIDATE CYTIDYLYLTRANSFERASE"/>
    <property type="match status" value="1"/>
</dbReference>
<evidence type="ECO:0000256" key="12">
    <source>
        <dbReference type="ARBA" id="ARBA00022695"/>
    </source>
</evidence>
<feature type="transmembrane region" description="Helical" evidence="24">
    <location>
        <begin position="157"/>
        <end position="174"/>
    </location>
</feature>
<evidence type="ECO:0000256" key="7">
    <source>
        <dbReference type="ARBA" id="ARBA00019373"/>
    </source>
</evidence>
<evidence type="ECO:0000256" key="20">
    <source>
        <dbReference type="ARBA" id="ARBA00032253"/>
    </source>
</evidence>
<evidence type="ECO:0000256" key="4">
    <source>
        <dbReference type="ARBA" id="ARBA00005189"/>
    </source>
</evidence>
<evidence type="ECO:0000256" key="19">
    <source>
        <dbReference type="ARBA" id="ARBA00031825"/>
    </source>
</evidence>
<keyword evidence="17" id="KW-1208">Phospholipid metabolism</keyword>
<name>A0ABQ3V0S1_9CHLR</name>